<dbReference type="Pfam" id="PF02518">
    <property type="entry name" value="HATPase_c"/>
    <property type="match status" value="1"/>
</dbReference>
<keyword evidence="8" id="KW-0547">Nucleotide-binding</keyword>
<comment type="caution">
    <text evidence="18">The sequence shown here is derived from an EMBL/GenBank/DDBJ whole genome shotgun (WGS) entry which is preliminary data.</text>
</comment>
<dbReference type="Pfam" id="PF00512">
    <property type="entry name" value="HisKA"/>
    <property type="match status" value="1"/>
</dbReference>
<feature type="transmembrane region" description="Helical" evidence="15">
    <location>
        <begin position="12"/>
        <end position="33"/>
    </location>
</feature>
<evidence type="ECO:0000256" key="4">
    <source>
        <dbReference type="ARBA" id="ARBA00022475"/>
    </source>
</evidence>
<dbReference type="InterPro" id="IPR003594">
    <property type="entry name" value="HATPase_dom"/>
</dbReference>
<evidence type="ECO:0000256" key="11">
    <source>
        <dbReference type="ARBA" id="ARBA00022989"/>
    </source>
</evidence>
<keyword evidence="6" id="KW-0808">Transferase</keyword>
<dbReference type="EC" id="2.7.13.3" evidence="3"/>
<dbReference type="GO" id="GO:0000155">
    <property type="term" value="F:phosphorelay sensor kinase activity"/>
    <property type="evidence" value="ECO:0007669"/>
    <property type="project" value="InterPro"/>
</dbReference>
<evidence type="ECO:0000259" key="17">
    <source>
        <dbReference type="PROSITE" id="PS50885"/>
    </source>
</evidence>
<dbReference type="CDD" id="cd00075">
    <property type="entry name" value="HATPase"/>
    <property type="match status" value="1"/>
</dbReference>
<dbReference type="SMART" id="SM00388">
    <property type="entry name" value="HisKA"/>
    <property type="match status" value="1"/>
</dbReference>
<evidence type="ECO:0000256" key="15">
    <source>
        <dbReference type="SAM" id="Phobius"/>
    </source>
</evidence>
<dbReference type="Proteomes" id="UP001431532">
    <property type="component" value="Unassembled WGS sequence"/>
</dbReference>
<feature type="coiled-coil region" evidence="14">
    <location>
        <begin position="201"/>
        <end position="228"/>
    </location>
</feature>
<dbReference type="InterPro" id="IPR036890">
    <property type="entry name" value="HATPase_C_sf"/>
</dbReference>
<dbReference type="PROSITE" id="PS50109">
    <property type="entry name" value="HIS_KIN"/>
    <property type="match status" value="1"/>
</dbReference>
<dbReference type="SUPFAM" id="SSF158472">
    <property type="entry name" value="HAMP domain-like"/>
    <property type="match status" value="1"/>
</dbReference>
<organism evidence="18 19">
    <name type="scientific">Peloplasma aerotolerans</name>
    <dbReference type="NCBI Taxonomy" id="3044389"/>
    <lineage>
        <taxon>Bacteria</taxon>
        <taxon>Bacillati</taxon>
        <taxon>Mycoplasmatota</taxon>
        <taxon>Mollicutes</taxon>
        <taxon>Acholeplasmatales</taxon>
        <taxon>Acholeplasmataceae</taxon>
        <taxon>Peloplasma</taxon>
    </lineage>
</organism>
<dbReference type="Gene3D" id="3.30.565.10">
    <property type="entry name" value="Histidine kinase-like ATPase, C-terminal domain"/>
    <property type="match status" value="1"/>
</dbReference>
<dbReference type="InterPro" id="IPR005467">
    <property type="entry name" value="His_kinase_dom"/>
</dbReference>
<keyword evidence="13 15" id="KW-0472">Membrane</keyword>
<dbReference type="PANTHER" id="PTHR45528:SF1">
    <property type="entry name" value="SENSOR HISTIDINE KINASE CPXA"/>
    <property type="match status" value="1"/>
</dbReference>
<evidence type="ECO:0000256" key="12">
    <source>
        <dbReference type="ARBA" id="ARBA00023012"/>
    </source>
</evidence>
<evidence type="ECO:0000256" key="5">
    <source>
        <dbReference type="ARBA" id="ARBA00022553"/>
    </source>
</evidence>
<comment type="subcellular location">
    <subcellularLocation>
        <location evidence="2">Cell membrane</location>
        <topology evidence="2">Multi-pass membrane protein</topology>
    </subcellularLocation>
</comment>
<evidence type="ECO:0000256" key="9">
    <source>
        <dbReference type="ARBA" id="ARBA00022777"/>
    </source>
</evidence>
<keyword evidence="9 18" id="KW-0418">Kinase</keyword>
<accession>A0AAW6U6L3</accession>
<keyword evidence="10" id="KW-0067">ATP-binding</keyword>
<dbReference type="RefSeq" id="WP_282838634.1">
    <property type="nucleotide sequence ID" value="NZ_JASCXW010000002.1"/>
</dbReference>
<dbReference type="Pfam" id="PF00672">
    <property type="entry name" value="HAMP"/>
    <property type="match status" value="1"/>
</dbReference>
<dbReference type="SMART" id="SM00387">
    <property type="entry name" value="HATPase_c"/>
    <property type="match status" value="1"/>
</dbReference>
<evidence type="ECO:0000313" key="18">
    <source>
        <dbReference type="EMBL" id="MDI6452219.1"/>
    </source>
</evidence>
<evidence type="ECO:0000256" key="2">
    <source>
        <dbReference type="ARBA" id="ARBA00004651"/>
    </source>
</evidence>
<feature type="domain" description="Histidine kinase" evidence="16">
    <location>
        <begin position="228"/>
        <end position="422"/>
    </location>
</feature>
<dbReference type="SUPFAM" id="SSF47384">
    <property type="entry name" value="Homodimeric domain of signal transducing histidine kinase"/>
    <property type="match status" value="1"/>
</dbReference>
<feature type="transmembrane region" description="Helical" evidence="15">
    <location>
        <begin position="146"/>
        <end position="166"/>
    </location>
</feature>
<dbReference type="Gene3D" id="1.10.287.130">
    <property type="match status" value="1"/>
</dbReference>
<dbReference type="EMBL" id="JASCXW010000002">
    <property type="protein sequence ID" value="MDI6452219.1"/>
    <property type="molecule type" value="Genomic_DNA"/>
</dbReference>
<evidence type="ECO:0000256" key="7">
    <source>
        <dbReference type="ARBA" id="ARBA00022692"/>
    </source>
</evidence>
<dbReference type="SMART" id="SM00304">
    <property type="entry name" value="HAMP"/>
    <property type="match status" value="1"/>
</dbReference>
<evidence type="ECO:0000256" key="13">
    <source>
        <dbReference type="ARBA" id="ARBA00023136"/>
    </source>
</evidence>
<evidence type="ECO:0000256" key="3">
    <source>
        <dbReference type="ARBA" id="ARBA00012438"/>
    </source>
</evidence>
<dbReference type="InterPro" id="IPR003660">
    <property type="entry name" value="HAMP_dom"/>
</dbReference>
<reference evidence="18" key="1">
    <citation type="submission" date="2023-05" db="EMBL/GenBank/DDBJ databases">
        <title>Mariniplasma microaerophilum sp. nov., a novel anaerobic mollicute isolated from terrestrial mud volcano, Taman Peninsula, Russia.</title>
        <authorList>
            <person name="Khomyakova M.A."/>
            <person name="Merkel A.Y."/>
            <person name="Slobodkin A.I."/>
        </authorList>
    </citation>
    <scope>NUCLEOTIDE SEQUENCE</scope>
    <source>
        <strain evidence="18">M4Ah</strain>
    </source>
</reference>
<keyword evidence="12" id="KW-0902">Two-component regulatory system</keyword>
<evidence type="ECO:0000256" key="14">
    <source>
        <dbReference type="SAM" id="Coils"/>
    </source>
</evidence>
<dbReference type="InterPro" id="IPR050398">
    <property type="entry name" value="HssS/ArlS-like"/>
</dbReference>
<dbReference type="InterPro" id="IPR003661">
    <property type="entry name" value="HisK_dim/P_dom"/>
</dbReference>
<feature type="domain" description="HAMP" evidence="17">
    <location>
        <begin position="168"/>
        <end position="220"/>
    </location>
</feature>
<dbReference type="AlphaFoldDB" id="A0AAW6U6L3"/>
<gene>
    <name evidence="18" type="ORF">QJ521_01475</name>
</gene>
<keyword evidence="5" id="KW-0597">Phosphoprotein</keyword>
<protein>
    <recommendedName>
        <fullName evidence="3">histidine kinase</fullName>
        <ecNumber evidence="3">2.7.13.3</ecNumber>
    </recommendedName>
</protein>
<dbReference type="GO" id="GO:0005524">
    <property type="term" value="F:ATP binding"/>
    <property type="evidence" value="ECO:0007669"/>
    <property type="project" value="UniProtKB-KW"/>
</dbReference>
<dbReference type="CDD" id="cd06225">
    <property type="entry name" value="HAMP"/>
    <property type="match status" value="1"/>
</dbReference>
<keyword evidence="4" id="KW-1003">Cell membrane</keyword>
<sequence>MKEIKLTTQLNLIFTIVTLLTSLVFIIALNRAFSSFREEQNAFQLNSYLQEIELNLSNPPTTNEYNGYIIVENGQVVRMYNFEILNNNYTPSTLYNKLRVVPGTSLEENINGENYYYRMSRRSSNSMTIVFTSEDYLQSFGNSFSLLMRISFIALVLLGNLIILMWSRITVDRVRRIQSEVALLSKNNYQVPIDIDGNDEISELARTIERMRQEIQHSEKTKQEMLQNISHDFKTPIAVIQSYAEAIGDGISDISEADVIVRQADILNQKVKQLLELNKLEYLKDQNEFEDVVIKDIIINIVNNQKYRSTHIEFKLDLDDSTYFGVKENFYTAFNNIIDNAMRYAQTEIVITLENKKLTFYNDGEPISERFINQIFKPYEKGQKGQFGLGMSIVQKTCAYFNLQLKVENIDKGVMITIEPLL</sequence>
<evidence type="ECO:0000256" key="10">
    <source>
        <dbReference type="ARBA" id="ARBA00022840"/>
    </source>
</evidence>
<dbReference type="SUPFAM" id="SSF55874">
    <property type="entry name" value="ATPase domain of HSP90 chaperone/DNA topoisomerase II/histidine kinase"/>
    <property type="match status" value="1"/>
</dbReference>
<evidence type="ECO:0000259" key="16">
    <source>
        <dbReference type="PROSITE" id="PS50109"/>
    </source>
</evidence>
<dbReference type="GO" id="GO:0005886">
    <property type="term" value="C:plasma membrane"/>
    <property type="evidence" value="ECO:0007669"/>
    <property type="project" value="UniProtKB-SubCell"/>
</dbReference>
<evidence type="ECO:0000256" key="6">
    <source>
        <dbReference type="ARBA" id="ARBA00022679"/>
    </source>
</evidence>
<evidence type="ECO:0000256" key="8">
    <source>
        <dbReference type="ARBA" id="ARBA00022741"/>
    </source>
</evidence>
<comment type="catalytic activity">
    <reaction evidence="1">
        <text>ATP + protein L-histidine = ADP + protein N-phospho-L-histidine.</text>
        <dbReference type="EC" id="2.7.13.3"/>
    </reaction>
</comment>
<evidence type="ECO:0000313" key="19">
    <source>
        <dbReference type="Proteomes" id="UP001431532"/>
    </source>
</evidence>
<keyword evidence="19" id="KW-1185">Reference proteome</keyword>
<name>A0AAW6U6L3_9MOLU</name>
<proteinExistence type="predicted"/>
<keyword evidence="7 15" id="KW-0812">Transmembrane</keyword>
<dbReference type="PANTHER" id="PTHR45528">
    <property type="entry name" value="SENSOR HISTIDINE KINASE CPXA"/>
    <property type="match status" value="1"/>
</dbReference>
<keyword evidence="11 15" id="KW-1133">Transmembrane helix</keyword>
<dbReference type="CDD" id="cd00082">
    <property type="entry name" value="HisKA"/>
    <property type="match status" value="1"/>
</dbReference>
<evidence type="ECO:0000256" key="1">
    <source>
        <dbReference type="ARBA" id="ARBA00000085"/>
    </source>
</evidence>
<dbReference type="PROSITE" id="PS50885">
    <property type="entry name" value="HAMP"/>
    <property type="match status" value="1"/>
</dbReference>
<dbReference type="Gene3D" id="6.10.340.10">
    <property type="match status" value="1"/>
</dbReference>
<keyword evidence="14" id="KW-0175">Coiled coil</keyword>
<dbReference type="InterPro" id="IPR036097">
    <property type="entry name" value="HisK_dim/P_sf"/>
</dbReference>